<dbReference type="CDD" id="cd22231">
    <property type="entry name" value="RHH_NikR_HicB-like"/>
    <property type="match status" value="1"/>
</dbReference>
<keyword evidence="6 7" id="KW-0804">Transcription</keyword>
<evidence type="ECO:0000259" key="8">
    <source>
        <dbReference type="Pfam" id="PF01402"/>
    </source>
</evidence>
<keyword evidence="3 7" id="KW-0479">Metal-binding</keyword>
<dbReference type="GO" id="GO:0003700">
    <property type="term" value="F:DNA-binding transcription factor activity"/>
    <property type="evidence" value="ECO:0007669"/>
    <property type="project" value="UniProtKB-UniRule"/>
</dbReference>
<dbReference type="Gene3D" id="3.30.70.1150">
    <property type="entry name" value="ACT-like. Chain A, domain 2"/>
    <property type="match status" value="1"/>
</dbReference>
<evidence type="ECO:0000259" key="9">
    <source>
        <dbReference type="Pfam" id="PF08753"/>
    </source>
</evidence>
<comment type="function">
    <text evidence="7">Transcriptional regulator.</text>
</comment>
<sequence length="149" mass="17169">MTEKDALIRFGVSMNQDLVEQFDKIIDKQGYDNRSEAIRDLIRKALIEPTMLQQTQAVAGTIVIVYDHAFHGLAAYLIELQHHFHHEIISTMHVHLNHAQCLEVLVVRGVYRKLNELCQQIQVQKGVFYAELSVTHMNEESVAEHSHLK</sequence>
<dbReference type="SUPFAM" id="SSF47598">
    <property type="entry name" value="Ribbon-helix-helix"/>
    <property type="match status" value="1"/>
</dbReference>
<feature type="domain" description="Transcription factor NikR nickel binding C-terminal" evidence="9">
    <location>
        <begin position="59"/>
        <end position="134"/>
    </location>
</feature>
<dbReference type="InterPro" id="IPR013321">
    <property type="entry name" value="Arc_rbn_hlx_hlx"/>
</dbReference>
<dbReference type="InterPro" id="IPR027271">
    <property type="entry name" value="Acetolactate_synth/TF_NikR_C"/>
</dbReference>
<dbReference type="AlphaFoldDB" id="A0A1H6ZHA9"/>
<dbReference type="NCBIfam" id="NF003381">
    <property type="entry name" value="PRK04460.1"/>
    <property type="match status" value="1"/>
</dbReference>
<accession>A0A1H6ZHA9</accession>
<dbReference type="Pfam" id="PF08753">
    <property type="entry name" value="NikR_C"/>
    <property type="match status" value="1"/>
</dbReference>
<feature type="binding site" evidence="7">
    <location>
        <position position="95"/>
    </location>
    <ligand>
        <name>Ni(2+)</name>
        <dbReference type="ChEBI" id="CHEBI:49786"/>
    </ligand>
</feature>
<keyword evidence="2 7" id="KW-0533">Nickel</keyword>
<feature type="binding site" evidence="7">
    <location>
        <position position="101"/>
    </location>
    <ligand>
        <name>Ni(2+)</name>
        <dbReference type="ChEBI" id="CHEBI:49786"/>
    </ligand>
</feature>
<evidence type="ECO:0000256" key="6">
    <source>
        <dbReference type="ARBA" id="ARBA00023163"/>
    </source>
</evidence>
<reference evidence="10 11" key="1">
    <citation type="submission" date="2016-10" db="EMBL/GenBank/DDBJ databases">
        <authorList>
            <person name="de Groot N.N."/>
        </authorList>
    </citation>
    <scope>NUCLEOTIDE SEQUENCE [LARGE SCALE GENOMIC DNA]</scope>
    <source>
        <strain evidence="10 11">DSM 2179</strain>
    </source>
</reference>
<dbReference type="InterPro" id="IPR002145">
    <property type="entry name" value="CopG"/>
</dbReference>
<dbReference type="SUPFAM" id="SSF55021">
    <property type="entry name" value="ACT-like"/>
    <property type="match status" value="1"/>
</dbReference>
<dbReference type="NCBIfam" id="NF002815">
    <property type="entry name" value="PRK02967.1"/>
    <property type="match status" value="1"/>
</dbReference>
<protein>
    <recommendedName>
        <fullName evidence="7">Putative nickel-responsive regulator</fullName>
    </recommendedName>
</protein>
<dbReference type="EMBL" id="FNZK01000009">
    <property type="protein sequence ID" value="SEJ51524.1"/>
    <property type="molecule type" value="Genomic_DNA"/>
</dbReference>
<evidence type="ECO:0000256" key="1">
    <source>
        <dbReference type="ARBA" id="ARBA00008478"/>
    </source>
</evidence>
<comment type="similarity">
    <text evidence="1 7">Belongs to the transcriptional regulatory CopG/NikR family.</text>
</comment>
<proteinExistence type="inferred from homology"/>
<feature type="binding site" evidence="7">
    <location>
        <position position="82"/>
    </location>
    <ligand>
        <name>Ni(2+)</name>
        <dbReference type="ChEBI" id="CHEBI:49786"/>
    </ligand>
</feature>
<dbReference type="NCBIfam" id="NF002169">
    <property type="entry name" value="PRK01002.1"/>
    <property type="match status" value="1"/>
</dbReference>
<dbReference type="HAMAP" id="MF_00476">
    <property type="entry name" value="NikR"/>
    <property type="match status" value="1"/>
</dbReference>
<organism evidence="10 11">
    <name type="scientific">Propionispira arboris</name>
    <dbReference type="NCBI Taxonomy" id="84035"/>
    <lineage>
        <taxon>Bacteria</taxon>
        <taxon>Bacillati</taxon>
        <taxon>Bacillota</taxon>
        <taxon>Negativicutes</taxon>
        <taxon>Selenomonadales</taxon>
        <taxon>Selenomonadaceae</taxon>
        <taxon>Propionispira</taxon>
    </lineage>
</organism>
<dbReference type="GO" id="GO:0016151">
    <property type="term" value="F:nickel cation binding"/>
    <property type="evidence" value="ECO:0007669"/>
    <property type="project" value="UniProtKB-UniRule"/>
</dbReference>
<feature type="domain" description="Ribbon-helix-helix protein CopG" evidence="8">
    <location>
        <begin position="9"/>
        <end position="47"/>
    </location>
</feature>
<dbReference type="RefSeq" id="WP_091831450.1">
    <property type="nucleotide sequence ID" value="NZ_FNZK01000009.1"/>
</dbReference>
<evidence type="ECO:0000256" key="7">
    <source>
        <dbReference type="HAMAP-Rule" id="MF_00476"/>
    </source>
</evidence>
<dbReference type="PANTHER" id="PTHR34719:SF2">
    <property type="entry name" value="NICKEL-RESPONSIVE REGULATOR"/>
    <property type="match status" value="1"/>
</dbReference>
<dbReference type="InterPro" id="IPR014864">
    <property type="entry name" value="TF_NikR_Ni-bd_C"/>
</dbReference>
<gene>
    <name evidence="10" type="ORF">SAMN05660742_10973</name>
</gene>
<name>A0A1H6ZHA9_9FIRM</name>
<keyword evidence="5 7" id="KW-0238">DNA-binding</keyword>
<keyword evidence="4 7" id="KW-0805">Transcription regulation</keyword>
<dbReference type="Gene3D" id="1.10.1220.10">
    <property type="entry name" value="Met repressor-like"/>
    <property type="match status" value="1"/>
</dbReference>
<evidence type="ECO:0000256" key="3">
    <source>
        <dbReference type="ARBA" id="ARBA00022723"/>
    </source>
</evidence>
<dbReference type="InterPro" id="IPR045865">
    <property type="entry name" value="ACT-like_dom_sf"/>
</dbReference>
<dbReference type="GO" id="GO:0010045">
    <property type="term" value="P:response to nickel cation"/>
    <property type="evidence" value="ECO:0007669"/>
    <property type="project" value="InterPro"/>
</dbReference>
<dbReference type="Pfam" id="PF01402">
    <property type="entry name" value="RHH_1"/>
    <property type="match status" value="1"/>
</dbReference>
<dbReference type="PANTHER" id="PTHR34719">
    <property type="entry name" value="NICKEL-RESPONSIVE REGULATOR"/>
    <property type="match status" value="1"/>
</dbReference>
<evidence type="ECO:0000313" key="10">
    <source>
        <dbReference type="EMBL" id="SEJ51524.1"/>
    </source>
</evidence>
<feature type="binding site" evidence="7">
    <location>
        <position position="93"/>
    </location>
    <ligand>
        <name>Ni(2+)</name>
        <dbReference type="ChEBI" id="CHEBI:49786"/>
    </ligand>
</feature>
<keyword evidence="11" id="KW-1185">Reference proteome</keyword>
<dbReference type="InterPro" id="IPR050192">
    <property type="entry name" value="CopG/NikR_regulator"/>
</dbReference>
<evidence type="ECO:0000256" key="2">
    <source>
        <dbReference type="ARBA" id="ARBA00022596"/>
    </source>
</evidence>
<dbReference type="Proteomes" id="UP000199662">
    <property type="component" value="Unassembled WGS sequence"/>
</dbReference>
<dbReference type="STRING" id="84035.SAMN05660742_10973"/>
<evidence type="ECO:0000256" key="5">
    <source>
        <dbReference type="ARBA" id="ARBA00023125"/>
    </source>
</evidence>
<evidence type="ECO:0000256" key="4">
    <source>
        <dbReference type="ARBA" id="ARBA00023015"/>
    </source>
</evidence>
<dbReference type="InterPro" id="IPR010985">
    <property type="entry name" value="Ribbon_hlx_hlx"/>
</dbReference>
<dbReference type="InterPro" id="IPR022988">
    <property type="entry name" value="Ni_resp_reg_NikR"/>
</dbReference>
<dbReference type="GO" id="GO:0003677">
    <property type="term" value="F:DNA binding"/>
    <property type="evidence" value="ECO:0007669"/>
    <property type="project" value="UniProtKB-KW"/>
</dbReference>
<comment type="cofactor">
    <cofactor evidence="7">
        <name>Ni(2+)</name>
        <dbReference type="ChEBI" id="CHEBI:49786"/>
    </cofactor>
    <text evidence="7">Binds 1 nickel ion per subunit.</text>
</comment>
<evidence type="ECO:0000313" key="11">
    <source>
        <dbReference type="Proteomes" id="UP000199662"/>
    </source>
</evidence>